<name>H2ECD0_9VIRU</name>
<evidence type="ECO:0000313" key="1">
    <source>
        <dbReference type="EMBL" id="AEX62068.1"/>
    </source>
</evidence>
<sequence>MSDQLCDVQEKCNMWNQITASGRKECTQSKKEFYSNMIRWVSDSIVVNDPNHN</sequence>
<gene>
    <name evidence="1" type="ORF">c7_R1206</name>
</gene>
<protein>
    <submittedName>
        <fullName evidence="1">Uncharacterized protein</fullName>
    </submittedName>
</protein>
<organism evidence="1">
    <name type="scientific">Megavirus courdo7</name>
    <dbReference type="NCBI Taxonomy" id="1128135"/>
    <lineage>
        <taxon>Viruses</taxon>
        <taxon>Varidnaviria</taxon>
        <taxon>Bamfordvirae</taxon>
        <taxon>Nucleocytoviricota</taxon>
        <taxon>Megaviricetes</taxon>
        <taxon>Imitervirales</taxon>
        <taxon>Mimiviridae</taxon>
        <taxon>Megamimivirinae</taxon>
        <taxon>Megavirus</taxon>
    </lineage>
</organism>
<dbReference type="EMBL" id="JN885992">
    <property type="protein sequence ID" value="AEX62068.1"/>
    <property type="molecule type" value="Genomic_DNA"/>
</dbReference>
<accession>H2ECD0</accession>
<proteinExistence type="predicted"/>
<reference evidence="1" key="1">
    <citation type="submission" date="2011-10" db="EMBL/GenBank/DDBJ databases">
        <title>Provirophages and transpovirons: unique mobilome of giant viruses.</title>
        <authorList>
            <person name="Desnues C."/>
            <person name="LaScola B."/>
            <person name="Yutin N."/>
            <person name="Fournous G."/>
            <person name="Koonin E."/>
            <person name="Raoult D."/>
        </authorList>
    </citation>
    <scope>NUCLEOTIDE SEQUENCE</scope>
    <source>
        <strain evidence="1">Mv13-c7</strain>
    </source>
</reference>